<dbReference type="SUPFAM" id="SSF53335">
    <property type="entry name" value="S-adenosyl-L-methionine-dependent methyltransferases"/>
    <property type="match status" value="1"/>
</dbReference>
<accession>A0A8H8QIT4</accession>
<keyword evidence="4" id="KW-0808">Transferase</keyword>
<feature type="region of interest" description="Disordered" evidence="10">
    <location>
        <begin position="226"/>
        <end position="245"/>
    </location>
</feature>
<dbReference type="GO" id="GO:0016592">
    <property type="term" value="C:mediator complex"/>
    <property type="evidence" value="ECO:0007669"/>
    <property type="project" value="InterPro"/>
</dbReference>
<keyword evidence="5 9" id="KW-0805">Transcription regulation</keyword>
<dbReference type="GO" id="GO:0000049">
    <property type="term" value="F:tRNA binding"/>
    <property type="evidence" value="ECO:0007669"/>
    <property type="project" value="TreeGrafter"/>
</dbReference>
<feature type="region of interest" description="Disordered" evidence="10">
    <location>
        <begin position="1040"/>
        <end position="1063"/>
    </location>
</feature>
<comment type="subcellular location">
    <subcellularLocation>
        <location evidence="1 9">Nucleus</location>
    </subcellularLocation>
</comment>
<keyword evidence="7 9" id="KW-0804">Transcription</keyword>
<dbReference type="EMBL" id="ULHB01000017">
    <property type="protein sequence ID" value="SYW76261.1"/>
    <property type="molecule type" value="Genomic_DNA"/>
</dbReference>
<feature type="region of interest" description="Disordered" evidence="10">
    <location>
        <begin position="522"/>
        <end position="547"/>
    </location>
</feature>
<reference evidence="12" key="1">
    <citation type="submission" date="2018-08" db="EMBL/GenBank/DDBJ databases">
        <authorList>
            <person name="Guldener U."/>
        </authorList>
    </citation>
    <scope>NUCLEOTIDE SEQUENCE</scope>
    <source>
        <strain evidence="12">UB2</strain>
    </source>
</reference>
<gene>
    <name evidence="12" type="ORF">UBRO2_01332</name>
</gene>
<dbReference type="Pfam" id="PF10744">
    <property type="entry name" value="Med1"/>
    <property type="match status" value="1"/>
</dbReference>
<proteinExistence type="inferred from homology"/>
<dbReference type="PANTHER" id="PTHR13069">
    <property type="entry name" value="ALKYLATED DNA REPAIR PROTEIN ALKB HOMOLOG 8"/>
    <property type="match status" value="1"/>
</dbReference>
<feature type="domain" description="Mediator complex subunit Med1" evidence="11">
    <location>
        <begin position="207"/>
        <end position="390"/>
    </location>
</feature>
<keyword evidence="3" id="KW-0489">Methyltransferase</keyword>
<dbReference type="GO" id="GO:0030488">
    <property type="term" value="P:tRNA methylation"/>
    <property type="evidence" value="ECO:0007669"/>
    <property type="project" value="TreeGrafter"/>
</dbReference>
<protein>
    <recommendedName>
        <fullName evidence="9">Mediator of RNA polymerase II transcription subunit 1</fullName>
    </recommendedName>
    <alternativeName>
        <fullName evidence="9">Mediator complex subunit 1</fullName>
    </alternativeName>
</protein>
<evidence type="ECO:0000256" key="8">
    <source>
        <dbReference type="ARBA" id="ARBA00023242"/>
    </source>
</evidence>
<comment type="similarity">
    <text evidence="2 9">Belongs to the Mediator complex subunit 1 family.</text>
</comment>
<feature type="region of interest" description="Disordered" evidence="10">
    <location>
        <begin position="998"/>
        <end position="1021"/>
    </location>
</feature>
<keyword evidence="6 9" id="KW-0010">Activator</keyword>
<evidence type="ECO:0000259" key="11">
    <source>
        <dbReference type="Pfam" id="PF10744"/>
    </source>
</evidence>
<dbReference type="AlphaFoldDB" id="A0A8H8QIT4"/>
<evidence type="ECO:0000256" key="2">
    <source>
        <dbReference type="ARBA" id="ARBA00006210"/>
    </source>
</evidence>
<dbReference type="InterPro" id="IPR029063">
    <property type="entry name" value="SAM-dependent_MTases_sf"/>
</dbReference>
<name>A0A8H8QIT4_9BASI</name>
<keyword evidence="13" id="KW-1185">Reference proteome</keyword>
<dbReference type="GO" id="GO:0002098">
    <property type="term" value="P:tRNA wobble uridine modification"/>
    <property type="evidence" value="ECO:0007669"/>
    <property type="project" value="TreeGrafter"/>
</dbReference>
<evidence type="ECO:0000256" key="5">
    <source>
        <dbReference type="ARBA" id="ARBA00023015"/>
    </source>
</evidence>
<evidence type="ECO:0000256" key="6">
    <source>
        <dbReference type="ARBA" id="ARBA00023159"/>
    </source>
</evidence>
<dbReference type="Gene3D" id="3.40.50.150">
    <property type="entry name" value="Vaccinia Virus protein VP39"/>
    <property type="match status" value="1"/>
</dbReference>
<evidence type="ECO:0000256" key="1">
    <source>
        <dbReference type="ARBA" id="ARBA00004123"/>
    </source>
</evidence>
<feature type="compositionally biased region" description="Basic residues" evidence="10">
    <location>
        <begin position="1110"/>
        <end position="1126"/>
    </location>
</feature>
<comment type="function">
    <text evidence="9">Component of the Mediator complex, a coactivator involved in the regulated transcription of nearly all RNA polymerase II-dependent genes. Mediator functions as a bridge to convey information from gene-specific regulatory proteins to the basal RNA polymerase II transcription machinery. Mediator is recruited to promoters by direct interactions with regulatory proteins and serves as a scaffold for the assembly of a functional preinitiation complex with RNA polymerase II and the general transcription factors.</text>
</comment>
<evidence type="ECO:0000256" key="7">
    <source>
        <dbReference type="ARBA" id="ARBA00023163"/>
    </source>
</evidence>
<dbReference type="GO" id="GO:0045944">
    <property type="term" value="P:positive regulation of transcription by RNA polymerase II"/>
    <property type="evidence" value="ECO:0007669"/>
    <property type="project" value="UniProtKB-ARBA"/>
</dbReference>
<dbReference type="GO" id="GO:0003712">
    <property type="term" value="F:transcription coregulator activity"/>
    <property type="evidence" value="ECO:0007669"/>
    <property type="project" value="InterPro"/>
</dbReference>
<dbReference type="Proteomes" id="UP000658997">
    <property type="component" value="Unassembled WGS sequence"/>
</dbReference>
<sequence>MSASDMAVDATNGLSVGGEVAGETSASALPTTCSANAEGPISQHGLFDPLCQAQSSLSQQSEAWAEMHPLNTSLQSLYSPCNTDGELSRDQYRHLISQLRHSISRFAARSAALKSQGSNSSSASVPQFEDASTAAQLHRYISLLTETSTHTAALAHSIAPFKSAGQSQKEAAFGENASAPLPQRLQAGLLRSGPCEGLCANRQDALENLAALCDTLEKRAQSLGLETFSEPSSDPAAAPSDPQSADTLTHTLTLGAKILVIDVEFHIIKNSAGHGFRPKCKLKLSYATDSPDSQQTRDPRLGLLLEQEVQKIADNLFGLFNNANLQQDRSAVSKALASWTNNLNELLLLDHLEAQVSEAAPAGSRSKDLFAAMQELCAAVIKLSHAEASSSTSTALLDRGHGLHQLHSNKPFLHSVFAKDPVSKQEYTVSLGVQALHLPAASHSAPGATSPSFPLSEAANDILAASATSDPARSLGSVASPIDKQKRVPLHFVVRLSPPVVVSRPTAAKLVAICNLKQATPHNTTAAPSTAEPSTAEPSTAEPSTAAPAGATWFEDVLASSWSRRPKRVAHQDLRKASRCTFTLAQTVESVRSTESQGLVIDSLPLLSASTVSTDAMDESDASLPRSSTLARFFAAIEVLRDEVKVTELMHSAIASSDATADSNKLNQTTSDELSLDDILSAASEDMSSKIPVTLAFRTPVRDATEEARQSLSLQLTFRILAEDGSPVGFEACVSPSKQASEIGWSLSADVKLPSAAASNSKTARLQSSSAEAQFIASKLSDLDSLEDVVLGLADWAEKQFGVRLKKPAETAASFDPLSYEQQNVHAIYETIAPHFSSTRYKPWPLIPAFLSTIPAGSLGADLGCGNGKYLPIRSTLALSPPSKSVGQDNGTEDLEASKRLNSLLTFGVDRSSNLVALARDNLGMLENAKSKPTGGDDAVPSTTRRQEVAVGDAIHSSLRTGLFDYAISIATIHHFSTWERRRASVQELIRLIEPVDASSSSTRGDGGEASTPVDPRLKGGSGRGRFMIFVWALEQKDEGKRQFQASDPEALKSKPEIDDPNHAQKSKDRLVAYSGLQAASAQSLEVETKVTDDQDVLVPWVLTTATPKTSKKVKPAPPSKKKGKKGQTSPTEADSGSVKEIQAGLAEIKVEANDEHSKAETTKEDAERPVYNRYYHMFRAGELEALVADAAATMPLVHRCREPSGKKEKVEVVSEASGWERGNWWGVWRVQRSQ</sequence>
<dbReference type="InterPro" id="IPR019680">
    <property type="entry name" value="Mediator_Med1"/>
</dbReference>
<comment type="caution">
    <text evidence="12">The sequence shown here is derived from an EMBL/GenBank/DDBJ whole genome shotgun (WGS) entry which is preliminary data.</text>
</comment>
<evidence type="ECO:0000256" key="4">
    <source>
        <dbReference type="ARBA" id="ARBA00022679"/>
    </source>
</evidence>
<feature type="compositionally biased region" description="Low complexity" evidence="10">
    <location>
        <begin position="231"/>
        <end position="245"/>
    </location>
</feature>
<keyword evidence="8 9" id="KW-0539">Nucleus</keyword>
<organism evidence="12 13">
    <name type="scientific">Ustilago bromivora</name>
    <dbReference type="NCBI Taxonomy" id="307758"/>
    <lineage>
        <taxon>Eukaryota</taxon>
        <taxon>Fungi</taxon>
        <taxon>Dikarya</taxon>
        <taxon>Basidiomycota</taxon>
        <taxon>Ustilaginomycotina</taxon>
        <taxon>Ustilaginomycetes</taxon>
        <taxon>Ustilaginales</taxon>
        <taxon>Ustilaginaceae</taxon>
        <taxon>Ustilago</taxon>
    </lineage>
</organism>
<evidence type="ECO:0000256" key="9">
    <source>
        <dbReference type="RuleBase" id="RU364059"/>
    </source>
</evidence>
<evidence type="ECO:0000313" key="12">
    <source>
        <dbReference type="EMBL" id="SYW76261.1"/>
    </source>
</evidence>
<evidence type="ECO:0000256" key="3">
    <source>
        <dbReference type="ARBA" id="ARBA00022603"/>
    </source>
</evidence>
<feature type="compositionally biased region" description="Low complexity" evidence="10">
    <location>
        <begin position="524"/>
        <end position="547"/>
    </location>
</feature>
<feature type="region of interest" description="Disordered" evidence="10">
    <location>
        <begin position="1108"/>
        <end position="1139"/>
    </location>
</feature>
<dbReference type="InterPro" id="IPR051422">
    <property type="entry name" value="AlkB_tRNA_MeTrf/Diox"/>
</dbReference>
<feature type="compositionally biased region" description="Basic and acidic residues" evidence="10">
    <location>
        <begin position="1050"/>
        <end position="1063"/>
    </location>
</feature>
<dbReference type="GO" id="GO:0005737">
    <property type="term" value="C:cytoplasm"/>
    <property type="evidence" value="ECO:0007669"/>
    <property type="project" value="TreeGrafter"/>
</dbReference>
<evidence type="ECO:0000313" key="13">
    <source>
        <dbReference type="Proteomes" id="UP000658997"/>
    </source>
</evidence>
<dbReference type="GO" id="GO:0106335">
    <property type="term" value="F:tRNA (5-carboxymethyluridine(34)-5-O)-methyltransferase activity"/>
    <property type="evidence" value="ECO:0007669"/>
    <property type="project" value="TreeGrafter"/>
</dbReference>
<evidence type="ECO:0000256" key="10">
    <source>
        <dbReference type="SAM" id="MobiDB-lite"/>
    </source>
</evidence>
<dbReference type="PANTHER" id="PTHR13069:SF21">
    <property type="entry name" value="ALKYLATED DNA REPAIR PROTEIN ALKB HOMOLOG 8"/>
    <property type="match status" value="1"/>
</dbReference>